<accession>A0A151QVE2</accession>
<dbReference type="OMA" id="CKRAGHE"/>
<dbReference type="Gramene" id="C.cajan_43982.t">
    <property type="protein sequence ID" value="C.cajan_43982.t.cds1"/>
    <property type="gene ID" value="C.cajan_43982"/>
</dbReference>
<dbReference type="PANTHER" id="PTHR15503:SF45">
    <property type="entry name" value="RNA-DIRECTED DNA POLYMERASE HOMOLOG"/>
    <property type="match status" value="1"/>
</dbReference>
<dbReference type="InterPro" id="IPR001878">
    <property type="entry name" value="Znf_CCHC"/>
</dbReference>
<evidence type="ECO:0000313" key="3">
    <source>
        <dbReference type="EMBL" id="KYP34338.1"/>
    </source>
</evidence>
<feature type="domain" description="CCHC-type" evidence="2">
    <location>
        <begin position="40"/>
        <end position="55"/>
    </location>
</feature>
<keyword evidence="4" id="KW-1185">Reference proteome</keyword>
<dbReference type="SUPFAM" id="SSF50630">
    <property type="entry name" value="Acid proteases"/>
    <property type="match status" value="1"/>
</dbReference>
<dbReference type="Proteomes" id="UP000075243">
    <property type="component" value="Unassembled WGS sequence"/>
</dbReference>
<gene>
    <name evidence="3" type="ORF">KK1_044729</name>
</gene>
<dbReference type="InterPro" id="IPR036875">
    <property type="entry name" value="Znf_CCHC_sf"/>
</dbReference>
<dbReference type="AlphaFoldDB" id="A0A151QVE2"/>
<reference evidence="3" key="1">
    <citation type="journal article" date="2012" name="Nat. Biotechnol.">
        <title>Draft genome sequence of pigeonpea (Cajanus cajan), an orphan legume crop of resource-poor farmers.</title>
        <authorList>
            <person name="Varshney R.K."/>
            <person name="Chen W."/>
            <person name="Li Y."/>
            <person name="Bharti A.K."/>
            <person name="Saxena R.K."/>
            <person name="Schlueter J.A."/>
            <person name="Donoghue M.T."/>
            <person name="Azam S."/>
            <person name="Fan G."/>
            <person name="Whaley A.M."/>
            <person name="Farmer A.D."/>
            <person name="Sheridan J."/>
            <person name="Iwata A."/>
            <person name="Tuteja R."/>
            <person name="Penmetsa R.V."/>
            <person name="Wu W."/>
            <person name="Upadhyaya H.D."/>
            <person name="Yang S.P."/>
            <person name="Shah T."/>
            <person name="Saxena K.B."/>
            <person name="Michael T."/>
            <person name="McCombie W.R."/>
            <person name="Yang B."/>
            <person name="Zhang G."/>
            <person name="Yang H."/>
            <person name="Wang J."/>
            <person name="Spillane C."/>
            <person name="Cook D.R."/>
            <person name="May G.D."/>
            <person name="Xu X."/>
            <person name="Jackson S.A."/>
        </authorList>
    </citation>
    <scope>NUCLEOTIDE SEQUENCE [LARGE SCALE GENOMIC DNA]</scope>
</reference>
<keyword evidence="1" id="KW-0479">Metal-binding</keyword>
<dbReference type="GO" id="GO:0003676">
    <property type="term" value="F:nucleic acid binding"/>
    <property type="evidence" value="ECO:0007669"/>
    <property type="project" value="InterPro"/>
</dbReference>
<evidence type="ECO:0000313" key="4">
    <source>
        <dbReference type="Proteomes" id="UP000075243"/>
    </source>
</evidence>
<dbReference type="EMBL" id="KQ484621">
    <property type="protein sequence ID" value="KYP34338.1"/>
    <property type="molecule type" value="Genomic_DNA"/>
</dbReference>
<evidence type="ECO:0000259" key="2">
    <source>
        <dbReference type="PROSITE" id="PS50158"/>
    </source>
</evidence>
<keyword evidence="1" id="KW-0863">Zinc-finger</keyword>
<protein>
    <recommendedName>
        <fullName evidence="2">CCHC-type domain-containing protein</fullName>
    </recommendedName>
</protein>
<proteinExistence type="predicted"/>
<dbReference type="Gene3D" id="4.10.60.10">
    <property type="entry name" value="Zinc finger, CCHC-type"/>
    <property type="match status" value="1"/>
</dbReference>
<dbReference type="CDD" id="cd00303">
    <property type="entry name" value="retropepsin_like"/>
    <property type="match status" value="1"/>
</dbReference>
<dbReference type="InterPro" id="IPR021109">
    <property type="entry name" value="Peptidase_aspartic_dom_sf"/>
</dbReference>
<dbReference type="Pfam" id="PF08284">
    <property type="entry name" value="RVP_2"/>
    <property type="match status" value="1"/>
</dbReference>
<dbReference type="SMART" id="SM00343">
    <property type="entry name" value="ZnF_C2HC"/>
    <property type="match status" value="2"/>
</dbReference>
<name>A0A151QVE2_CAJCA</name>
<dbReference type="Pfam" id="PF00098">
    <property type="entry name" value="zf-CCHC"/>
    <property type="match status" value="1"/>
</dbReference>
<dbReference type="InterPro" id="IPR032567">
    <property type="entry name" value="RTL1-rel"/>
</dbReference>
<keyword evidence="1" id="KW-0862">Zinc</keyword>
<dbReference type="PANTHER" id="PTHR15503">
    <property type="entry name" value="LDOC1 RELATED"/>
    <property type="match status" value="1"/>
</dbReference>
<sequence length="229" mass="24760">MASQTSRGGSVGSVPHNNYFNYGEPGHRAYECQASKVITCFNCQEKGHKARECPKNKKGTTKVGGSTNKPRAMGKVFALSGAEATQSEDLIQGMCFINGTPLIILYDSGATHSFISHACVSKLKLPISSLSFELIVETPTSGSVSTSDVCLKCPLSNDGRTFMVDLICLPLSQLDFILGMDCLSFNHVLLNCADKSIIFGEPVEKVSKDYLIANQVKVSLQEDAQVYMC</sequence>
<dbReference type="SUPFAM" id="SSF57756">
    <property type="entry name" value="Retrovirus zinc finger-like domains"/>
    <property type="match status" value="1"/>
</dbReference>
<organism evidence="3 4">
    <name type="scientific">Cajanus cajan</name>
    <name type="common">Pigeon pea</name>
    <name type="synonym">Cajanus indicus</name>
    <dbReference type="NCBI Taxonomy" id="3821"/>
    <lineage>
        <taxon>Eukaryota</taxon>
        <taxon>Viridiplantae</taxon>
        <taxon>Streptophyta</taxon>
        <taxon>Embryophyta</taxon>
        <taxon>Tracheophyta</taxon>
        <taxon>Spermatophyta</taxon>
        <taxon>Magnoliopsida</taxon>
        <taxon>eudicotyledons</taxon>
        <taxon>Gunneridae</taxon>
        <taxon>Pentapetalae</taxon>
        <taxon>rosids</taxon>
        <taxon>fabids</taxon>
        <taxon>Fabales</taxon>
        <taxon>Fabaceae</taxon>
        <taxon>Papilionoideae</taxon>
        <taxon>50 kb inversion clade</taxon>
        <taxon>NPAAA clade</taxon>
        <taxon>indigoferoid/millettioid clade</taxon>
        <taxon>Phaseoleae</taxon>
        <taxon>Cajanus</taxon>
    </lineage>
</organism>
<dbReference type="PROSITE" id="PS50158">
    <property type="entry name" value="ZF_CCHC"/>
    <property type="match status" value="1"/>
</dbReference>
<dbReference type="Gene3D" id="2.40.70.10">
    <property type="entry name" value="Acid Proteases"/>
    <property type="match status" value="1"/>
</dbReference>
<dbReference type="GO" id="GO:0008270">
    <property type="term" value="F:zinc ion binding"/>
    <property type="evidence" value="ECO:0007669"/>
    <property type="project" value="UniProtKB-KW"/>
</dbReference>
<evidence type="ECO:0000256" key="1">
    <source>
        <dbReference type="PROSITE-ProRule" id="PRU00047"/>
    </source>
</evidence>